<dbReference type="InterPro" id="IPR042070">
    <property type="entry name" value="PucR_C-HTH_sf"/>
</dbReference>
<proteinExistence type="predicted"/>
<dbReference type="Pfam" id="PF07905">
    <property type="entry name" value="PucR"/>
    <property type="match status" value="1"/>
</dbReference>
<dbReference type="InterPro" id="IPR025736">
    <property type="entry name" value="PucR_C-HTH_dom"/>
</dbReference>
<dbReference type="EMBL" id="AP023287">
    <property type="protein sequence ID" value="BCI52251.1"/>
    <property type="molecule type" value="Genomic_DNA"/>
</dbReference>
<feature type="domain" description="Purine catabolism PurC-like" evidence="1">
    <location>
        <begin position="13"/>
        <end position="126"/>
    </location>
</feature>
<dbReference type="Pfam" id="PF13556">
    <property type="entry name" value="HTH_30"/>
    <property type="match status" value="1"/>
</dbReference>
<evidence type="ECO:0000259" key="2">
    <source>
        <dbReference type="Pfam" id="PF13556"/>
    </source>
</evidence>
<evidence type="ECO:0000313" key="4">
    <source>
        <dbReference type="Proteomes" id="UP000515734"/>
    </source>
</evidence>
<accession>A0A6S6P3R6</accession>
<sequence>MSRESPLSVAAALTVPPLDRGSVVAGHRGLTREVLWVDIMHAPAESFVRAGDLVLTTGADIRQPGVRDFLTFLLTSPAAGVVVSPPPEAAFGELYAALGPLADRHDFPLVHLPWEVAFSEVQRALLPLLTTSGQDAHVQMVIGRRERDSADWPGRAEAFANALNALAASAGVSVKSSVTDDLVMSHFSSPPPAATVSALVASARQRSGIPDDLASWVLLPPDQGHAVTVASSATAPTPDGPVGPRHFAEVLRQHPRSMATVLETLQPLIDYDRTRRGQLVHTLEVLLNEATNTSAAARALYLNRHSLLYRIKLIEELTGLSLKNPADRFQLEVSVRVLQLSAAGVDRDLSFEGRGQ</sequence>
<name>A0A6S6P3R6_9MYCO</name>
<protein>
    <submittedName>
        <fullName evidence="3">Polyketide synthase regulator</fullName>
    </submittedName>
</protein>
<dbReference type="PANTHER" id="PTHR33744">
    <property type="entry name" value="CARBOHYDRATE DIACID REGULATOR"/>
    <property type="match status" value="1"/>
</dbReference>
<dbReference type="Proteomes" id="UP000515734">
    <property type="component" value="Chromosome"/>
</dbReference>
<reference evidence="3 4" key="1">
    <citation type="submission" date="2020-07" db="EMBL/GenBank/DDBJ databases">
        <title>Complete genome sequence of Mycolicibacterium litorale like strain isolated from cardiac implantable electronic device infection.</title>
        <authorList>
            <person name="Fukano H."/>
            <person name="Miyama H."/>
            <person name="Hoshino Y."/>
        </authorList>
    </citation>
    <scope>NUCLEOTIDE SEQUENCE [LARGE SCALE GENOMIC DNA]</scope>
    <source>
        <strain evidence="3 4">NIIDNTM18</strain>
    </source>
</reference>
<dbReference type="InterPro" id="IPR051448">
    <property type="entry name" value="CdaR-like_regulators"/>
</dbReference>
<evidence type="ECO:0000259" key="1">
    <source>
        <dbReference type="Pfam" id="PF07905"/>
    </source>
</evidence>
<gene>
    <name evidence="3" type="ORF">NIIDNTM18_15290</name>
</gene>
<dbReference type="RefSeq" id="WP_185295098.1">
    <property type="nucleotide sequence ID" value="NZ_AP023287.1"/>
</dbReference>
<dbReference type="AlphaFoldDB" id="A0A6S6P3R6"/>
<dbReference type="InterPro" id="IPR012914">
    <property type="entry name" value="PucR_dom"/>
</dbReference>
<organism evidence="3 4">
    <name type="scientific">Mycolicibacterium litorale</name>
    <dbReference type="NCBI Taxonomy" id="758802"/>
    <lineage>
        <taxon>Bacteria</taxon>
        <taxon>Bacillati</taxon>
        <taxon>Actinomycetota</taxon>
        <taxon>Actinomycetes</taxon>
        <taxon>Mycobacteriales</taxon>
        <taxon>Mycobacteriaceae</taxon>
        <taxon>Mycolicibacterium</taxon>
    </lineage>
</organism>
<evidence type="ECO:0000313" key="3">
    <source>
        <dbReference type="EMBL" id="BCI52251.1"/>
    </source>
</evidence>
<feature type="domain" description="PucR C-terminal helix-turn-helix" evidence="2">
    <location>
        <begin position="279"/>
        <end position="337"/>
    </location>
</feature>
<dbReference type="Gene3D" id="1.10.10.2840">
    <property type="entry name" value="PucR C-terminal helix-turn-helix domain"/>
    <property type="match status" value="1"/>
</dbReference>